<protein>
    <submittedName>
        <fullName evidence="1">Phosphohistidine phosphatase SixA</fullName>
    </submittedName>
</protein>
<evidence type="ECO:0000313" key="1">
    <source>
        <dbReference type="EMBL" id="MDR6842320.1"/>
    </source>
</evidence>
<comment type="caution">
    <text evidence="1">The sequence shown here is derived from an EMBL/GenBank/DDBJ whole genome shotgun (WGS) entry which is preliminary data.</text>
</comment>
<evidence type="ECO:0000313" key="2">
    <source>
        <dbReference type="Proteomes" id="UP001254759"/>
    </source>
</evidence>
<dbReference type="Pfam" id="PF00300">
    <property type="entry name" value="His_Phos_1"/>
    <property type="match status" value="1"/>
</dbReference>
<dbReference type="RefSeq" id="WP_310094139.1">
    <property type="nucleotide sequence ID" value="NZ_JAVDTT010000003.1"/>
</dbReference>
<reference evidence="1 2" key="1">
    <citation type="submission" date="2023-07" db="EMBL/GenBank/DDBJ databases">
        <title>Sorghum-associated microbial communities from plants grown in Nebraska, USA.</title>
        <authorList>
            <person name="Schachtman D."/>
        </authorList>
    </citation>
    <scope>NUCLEOTIDE SEQUENCE [LARGE SCALE GENOMIC DNA]</scope>
    <source>
        <strain evidence="1 2">BE107</strain>
    </source>
</reference>
<organism evidence="1 2">
    <name type="scientific">Pseudoxanthomonas sacheonensis</name>
    <dbReference type="NCBI Taxonomy" id="443615"/>
    <lineage>
        <taxon>Bacteria</taxon>
        <taxon>Pseudomonadati</taxon>
        <taxon>Pseudomonadota</taxon>
        <taxon>Gammaproteobacteria</taxon>
        <taxon>Lysobacterales</taxon>
        <taxon>Lysobacteraceae</taxon>
        <taxon>Pseudoxanthomonas</taxon>
    </lineage>
</organism>
<accession>A0ABU1RU74</accession>
<proteinExistence type="predicted"/>
<dbReference type="SUPFAM" id="SSF53254">
    <property type="entry name" value="Phosphoglycerate mutase-like"/>
    <property type="match status" value="1"/>
</dbReference>
<dbReference type="Gene3D" id="3.40.50.1240">
    <property type="entry name" value="Phosphoglycerate mutase-like"/>
    <property type="match status" value="1"/>
</dbReference>
<sequence>MASCSIAPARDADTVTFVVVRHAEKGADDPRDPSLSQVGQARAQRLATLLNDTTVNAVYATAYRRTYQTARPVAENHFLRITTYDAQMPASQFVEQLRRLHKVGTVLVVGHSNTVPDIVGALSGRPVEAIGDDEFDRLYRIRIGADGKAALSQETY</sequence>
<dbReference type="InterPro" id="IPR013078">
    <property type="entry name" value="His_Pase_superF_clade-1"/>
</dbReference>
<name>A0ABU1RU74_9GAMM</name>
<dbReference type="Proteomes" id="UP001254759">
    <property type="component" value="Unassembled WGS sequence"/>
</dbReference>
<dbReference type="CDD" id="cd07067">
    <property type="entry name" value="HP_PGM_like"/>
    <property type="match status" value="1"/>
</dbReference>
<dbReference type="InterPro" id="IPR029033">
    <property type="entry name" value="His_PPase_superfam"/>
</dbReference>
<dbReference type="EMBL" id="JAVDTT010000003">
    <property type="protein sequence ID" value="MDR6842320.1"/>
    <property type="molecule type" value="Genomic_DNA"/>
</dbReference>
<keyword evidence="2" id="KW-1185">Reference proteome</keyword>
<gene>
    <name evidence="1" type="ORF">J2W94_002614</name>
</gene>